<dbReference type="Proteomes" id="UP000071859">
    <property type="component" value="Unassembled WGS sequence"/>
</dbReference>
<proteinExistence type="predicted"/>
<comment type="caution">
    <text evidence="2">The sequence shown here is derived from an EMBL/GenBank/DDBJ whole genome shotgun (WGS) entry which is preliminary data.</text>
</comment>
<evidence type="ECO:0000313" key="2">
    <source>
        <dbReference type="EMBL" id="SAK98177.1"/>
    </source>
</evidence>
<protein>
    <submittedName>
        <fullName evidence="2">Uncharacterized protein</fullName>
    </submittedName>
</protein>
<gene>
    <name evidence="2" type="ORF">AWB78_05626</name>
</gene>
<sequence length="219" mass="24768">MVRLLPASRKISGGLRRRNSVRNQARSTRESAARDRRWTDAPEQRDRKRPRDRNRNRNLERRATRSPATPLFRRSKPRHPWLPLSSILSPPCHFASAAQRFGRAIATNAFKVAIGSKATSVRRRTEACRDCYAQTRHQDSFSAARSKPTPSCFRGGEASPNLRARSVQFVTVYHPLLRRERSTVECSDKLKNDGTALASESACGEPSPIRPTNEVTPRP</sequence>
<accession>A0A158DWT7</accession>
<feature type="region of interest" description="Disordered" evidence="1">
    <location>
        <begin position="196"/>
        <end position="219"/>
    </location>
</feature>
<keyword evidence="3" id="KW-1185">Reference proteome</keyword>
<name>A0A158DWT7_9BURK</name>
<reference evidence="2" key="1">
    <citation type="submission" date="2016-01" db="EMBL/GenBank/DDBJ databases">
        <authorList>
            <person name="Peeters C."/>
        </authorList>
    </citation>
    <scope>NUCLEOTIDE SEQUENCE</scope>
    <source>
        <strain evidence="2">LMG 29321</strain>
    </source>
</reference>
<organism evidence="2 3">
    <name type="scientific">Caballeronia calidae</name>
    <dbReference type="NCBI Taxonomy" id="1777139"/>
    <lineage>
        <taxon>Bacteria</taxon>
        <taxon>Pseudomonadati</taxon>
        <taxon>Pseudomonadota</taxon>
        <taxon>Betaproteobacteria</taxon>
        <taxon>Burkholderiales</taxon>
        <taxon>Burkholderiaceae</taxon>
        <taxon>Caballeronia</taxon>
    </lineage>
</organism>
<dbReference type="AlphaFoldDB" id="A0A158DWT7"/>
<evidence type="ECO:0000256" key="1">
    <source>
        <dbReference type="SAM" id="MobiDB-lite"/>
    </source>
</evidence>
<feature type="region of interest" description="Disordered" evidence="1">
    <location>
        <begin position="1"/>
        <end position="77"/>
    </location>
</feature>
<feature type="compositionally biased region" description="Basic and acidic residues" evidence="1">
    <location>
        <begin position="27"/>
        <end position="46"/>
    </location>
</feature>
<feature type="compositionally biased region" description="Basic and acidic residues" evidence="1">
    <location>
        <begin position="53"/>
        <end position="63"/>
    </location>
</feature>
<dbReference type="EMBL" id="FCOX02000037">
    <property type="protein sequence ID" value="SAK98177.1"/>
    <property type="molecule type" value="Genomic_DNA"/>
</dbReference>
<evidence type="ECO:0000313" key="3">
    <source>
        <dbReference type="Proteomes" id="UP000071859"/>
    </source>
</evidence>